<dbReference type="RefSeq" id="WP_125223680.1">
    <property type="nucleotide sequence ID" value="NZ_QUSX01000002.1"/>
</dbReference>
<dbReference type="AlphaFoldDB" id="A0A3R8R308"/>
<evidence type="ECO:0000313" key="2">
    <source>
        <dbReference type="Proteomes" id="UP000286990"/>
    </source>
</evidence>
<dbReference type="EMBL" id="QUSX01000002">
    <property type="protein sequence ID" value="RRQ48954.1"/>
    <property type="molecule type" value="Genomic_DNA"/>
</dbReference>
<dbReference type="Proteomes" id="UP000286990">
    <property type="component" value="Unassembled WGS sequence"/>
</dbReference>
<keyword evidence="2" id="KW-1185">Reference proteome</keyword>
<gene>
    <name evidence="1" type="ORF">DZC72_14985</name>
</gene>
<sequence length="167" mass="18077">MKKYIVLTLIALFLSCDDGDLEIETLDFDSINSVQSCGGVSVTSANVLFKINGDEALILELPNGAIKNEATTEDITVNITESGSVVYRIFSGTVSSNYFCDDVPPVEPVVTKEIVAQDGVVFITTSAIDSETFEHTIRLSGISLVTEDESRITDLRINDFGTVTTKL</sequence>
<accession>A0A3R8R308</accession>
<proteinExistence type="predicted"/>
<dbReference type="PROSITE" id="PS51257">
    <property type="entry name" value="PROKAR_LIPOPROTEIN"/>
    <property type="match status" value="1"/>
</dbReference>
<organism evidence="1 2">
    <name type="scientific">Maribacter algicola</name>
    <dbReference type="NCBI Taxonomy" id="2498892"/>
    <lineage>
        <taxon>Bacteria</taxon>
        <taxon>Pseudomonadati</taxon>
        <taxon>Bacteroidota</taxon>
        <taxon>Flavobacteriia</taxon>
        <taxon>Flavobacteriales</taxon>
        <taxon>Flavobacteriaceae</taxon>
        <taxon>Maribacter</taxon>
    </lineage>
</organism>
<dbReference type="OrthoDB" id="1417969at2"/>
<reference evidence="2" key="2">
    <citation type="submission" date="2018-12" db="EMBL/GenBank/DDBJ databases">
        <title>Maribacter lutimaris sp. nov., isolated from marine sediment.</title>
        <authorList>
            <person name="Kim K.K."/>
        </authorList>
    </citation>
    <scope>NUCLEOTIDE SEQUENCE [LARGE SCALE GENOMIC DNA]</scope>
    <source>
        <strain evidence="2">PoM-212</strain>
    </source>
</reference>
<reference evidence="2" key="1">
    <citation type="submission" date="2018-08" db="EMBL/GenBank/DDBJ databases">
        <authorList>
            <person name="Khan S.A."/>
            <person name="J S.E."/>
        </authorList>
    </citation>
    <scope>NUCLEOTIDE SEQUENCE [LARGE SCALE GENOMIC DNA]</scope>
    <source>
        <strain evidence="2">PoM-212</strain>
    </source>
</reference>
<protein>
    <submittedName>
        <fullName evidence="1">Uncharacterized protein</fullName>
    </submittedName>
</protein>
<name>A0A3R8R308_9FLAO</name>
<comment type="caution">
    <text evidence="1">The sequence shown here is derived from an EMBL/GenBank/DDBJ whole genome shotgun (WGS) entry which is preliminary data.</text>
</comment>
<evidence type="ECO:0000313" key="1">
    <source>
        <dbReference type="EMBL" id="RRQ48954.1"/>
    </source>
</evidence>